<evidence type="ECO:0000256" key="1">
    <source>
        <dbReference type="ARBA" id="ARBA00005059"/>
    </source>
</evidence>
<evidence type="ECO:0000259" key="11">
    <source>
        <dbReference type="Pfam" id="PF01488"/>
    </source>
</evidence>
<feature type="region of interest" description="Disordered" evidence="9">
    <location>
        <begin position="1"/>
        <end position="65"/>
    </location>
</feature>
<dbReference type="SUPFAM" id="SSF69742">
    <property type="entry name" value="Glutamyl tRNA-reductase catalytic, N-terminal domain"/>
    <property type="match status" value="1"/>
</dbReference>
<dbReference type="InterPro" id="IPR036453">
    <property type="entry name" value="GluRdtase_dimer_dom_sf"/>
</dbReference>
<dbReference type="EC" id="1.2.1.70" evidence="3 8"/>
<gene>
    <name evidence="13" type="ORF">HKI87_01g09070</name>
</gene>
<dbReference type="Gene3D" id="3.30.460.30">
    <property type="entry name" value="Glutamyl-tRNA reductase, N-terminal domain"/>
    <property type="match status" value="1"/>
</dbReference>
<dbReference type="SUPFAM" id="SSF51735">
    <property type="entry name" value="NAD(P)-binding Rossmann-fold domains"/>
    <property type="match status" value="1"/>
</dbReference>
<dbReference type="NCBIfam" id="NF000744">
    <property type="entry name" value="PRK00045.1-3"/>
    <property type="match status" value="1"/>
</dbReference>
<organism evidence="13 14">
    <name type="scientific">Chloropicon roscoffensis</name>
    <dbReference type="NCBI Taxonomy" id="1461544"/>
    <lineage>
        <taxon>Eukaryota</taxon>
        <taxon>Viridiplantae</taxon>
        <taxon>Chlorophyta</taxon>
        <taxon>Chloropicophyceae</taxon>
        <taxon>Chloropicales</taxon>
        <taxon>Chloropicaceae</taxon>
        <taxon>Chloropicon</taxon>
    </lineage>
</organism>
<evidence type="ECO:0000256" key="5">
    <source>
        <dbReference type="ARBA" id="ARBA00023002"/>
    </source>
</evidence>
<accession>A0AAX4NZX8</accession>
<evidence type="ECO:0000256" key="6">
    <source>
        <dbReference type="ARBA" id="ARBA00023244"/>
    </source>
</evidence>
<dbReference type="Pfam" id="PF05201">
    <property type="entry name" value="GlutR_N"/>
    <property type="match status" value="1"/>
</dbReference>
<dbReference type="CDD" id="cd05213">
    <property type="entry name" value="NAD_bind_Glutamyl_tRNA_reduct"/>
    <property type="match status" value="1"/>
</dbReference>
<dbReference type="InterPro" id="IPR036343">
    <property type="entry name" value="GluRdtase_N_sf"/>
</dbReference>
<dbReference type="Pfam" id="PF00745">
    <property type="entry name" value="GlutR_dimer"/>
    <property type="match status" value="1"/>
</dbReference>
<dbReference type="InterPro" id="IPR015896">
    <property type="entry name" value="4pyrrol_synth_GluRdtase_dimer"/>
</dbReference>
<evidence type="ECO:0000256" key="8">
    <source>
        <dbReference type="RuleBase" id="RU000584"/>
    </source>
</evidence>
<dbReference type="InterPro" id="IPR000343">
    <property type="entry name" value="4pyrrol_synth_GluRdtase"/>
</dbReference>
<dbReference type="InterPro" id="IPR015895">
    <property type="entry name" value="4pyrrol_synth_GluRdtase_N"/>
</dbReference>
<reference evidence="13 14" key="1">
    <citation type="submission" date="2024-03" db="EMBL/GenBank/DDBJ databases">
        <title>Complete genome sequence of the green alga Chloropicon roscoffensis RCC1871.</title>
        <authorList>
            <person name="Lemieux C."/>
            <person name="Pombert J.-F."/>
            <person name="Otis C."/>
            <person name="Turmel M."/>
        </authorList>
    </citation>
    <scope>NUCLEOTIDE SEQUENCE [LARGE SCALE GENOMIC DNA]</scope>
    <source>
        <strain evidence="13 14">RCC1871</strain>
    </source>
</reference>
<dbReference type="FunFam" id="3.40.50.720:FF:000031">
    <property type="entry name" value="Glutamyl-tRNA reductase"/>
    <property type="match status" value="1"/>
</dbReference>
<evidence type="ECO:0000259" key="12">
    <source>
        <dbReference type="Pfam" id="PF05201"/>
    </source>
</evidence>
<keyword evidence="5 8" id="KW-0560">Oxidoreductase</keyword>
<feature type="domain" description="Tetrapyrrole biosynthesis glutamyl-tRNA reductase dimerisation" evidence="10">
    <location>
        <begin position="445"/>
        <end position="549"/>
    </location>
</feature>
<dbReference type="FunFam" id="3.30.460.30:FF:000001">
    <property type="entry name" value="Glutamyl-tRNA reductase"/>
    <property type="match status" value="1"/>
</dbReference>
<keyword evidence="6 8" id="KW-0627">Porphyrin biosynthesis</keyword>
<evidence type="ECO:0000256" key="2">
    <source>
        <dbReference type="ARBA" id="ARBA00005916"/>
    </source>
</evidence>
<evidence type="ECO:0000256" key="3">
    <source>
        <dbReference type="ARBA" id="ARBA00012970"/>
    </source>
</evidence>
<dbReference type="PROSITE" id="PS00747">
    <property type="entry name" value="GLUTR"/>
    <property type="match status" value="1"/>
</dbReference>
<evidence type="ECO:0000259" key="10">
    <source>
        <dbReference type="Pfam" id="PF00745"/>
    </source>
</evidence>
<comment type="catalytic activity">
    <reaction evidence="7 8">
        <text>(S)-4-amino-5-oxopentanoate + tRNA(Glu) + NADP(+) = L-glutamyl-tRNA(Glu) + NADPH + H(+)</text>
        <dbReference type="Rhea" id="RHEA:12344"/>
        <dbReference type="Rhea" id="RHEA-COMP:9663"/>
        <dbReference type="Rhea" id="RHEA-COMP:9680"/>
        <dbReference type="ChEBI" id="CHEBI:15378"/>
        <dbReference type="ChEBI" id="CHEBI:57501"/>
        <dbReference type="ChEBI" id="CHEBI:57783"/>
        <dbReference type="ChEBI" id="CHEBI:58349"/>
        <dbReference type="ChEBI" id="CHEBI:78442"/>
        <dbReference type="ChEBI" id="CHEBI:78520"/>
        <dbReference type="EC" id="1.2.1.70"/>
    </reaction>
</comment>
<evidence type="ECO:0000256" key="7">
    <source>
        <dbReference type="ARBA" id="ARBA00047464"/>
    </source>
</evidence>
<comment type="pathway">
    <text evidence="1 8">Porphyrin-containing compound metabolism; protoporphyrin-IX biosynthesis; 5-aminolevulinate from L-glutamyl-tRNA(Glu): step 1/2.</text>
</comment>
<dbReference type="Proteomes" id="UP001472866">
    <property type="component" value="Chromosome 01"/>
</dbReference>
<evidence type="ECO:0000313" key="13">
    <source>
        <dbReference type="EMBL" id="WZN59381.1"/>
    </source>
</evidence>
<dbReference type="InterPro" id="IPR018214">
    <property type="entry name" value="GluRdtase_CS"/>
</dbReference>
<dbReference type="PANTHER" id="PTHR43120:SF1">
    <property type="entry name" value="GLUTAMYL-TRNA REDUCTASE 1, CHLOROPLASTIC"/>
    <property type="match status" value="1"/>
</dbReference>
<evidence type="ECO:0000256" key="4">
    <source>
        <dbReference type="ARBA" id="ARBA00022857"/>
    </source>
</evidence>
<dbReference type="GO" id="GO:0008883">
    <property type="term" value="F:glutamyl-tRNA reductase activity"/>
    <property type="evidence" value="ECO:0007669"/>
    <property type="project" value="UniProtKB-EC"/>
</dbReference>
<evidence type="ECO:0000256" key="9">
    <source>
        <dbReference type="SAM" id="MobiDB-lite"/>
    </source>
</evidence>
<feature type="domain" description="Glutamyl-tRNA reductase N-terminal" evidence="12">
    <location>
        <begin position="118"/>
        <end position="274"/>
    </location>
</feature>
<dbReference type="InterPro" id="IPR036291">
    <property type="entry name" value="NAD(P)-bd_dom_sf"/>
</dbReference>
<dbReference type="Pfam" id="PF01488">
    <property type="entry name" value="Shikimate_DH"/>
    <property type="match status" value="1"/>
</dbReference>
<dbReference type="AlphaFoldDB" id="A0AAX4NZX8"/>
<protein>
    <recommendedName>
        <fullName evidence="3 8">Glutamyl-tRNA reductase</fullName>
        <ecNumber evidence="3 8">1.2.1.70</ecNumber>
    </recommendedName>
</protein>
<dbReference type="PANTHER" id="PTHR43120">
    <property type="entry name" value="GLUTAMYL-TRNA REDUCTASE 1, CHLOROPLASTIC"/>
    <property type="match status" value="1"/>
</dbReference>
<dbReference type="Gene3D" id="3.40.50.720">
    <property type="entry name" value="NAD(P)-binding Rossmann-like Domain"/>
    <property type="match status" value="1"/>
</dbReference>
<keyword evidence="14" id="KW-1185">Reference proteome</keyword>
<dbReference type="GO" id="GO:0006783">
    <property type="term" value="P:heme biosynthetic process"/>
    <property type="evidence" value="ECO:0007669"/>
    <property type="project" value="UniProtKB-ARBA"/>
</dbReference>
<dbReference type="EMBL" id="CP151501">
    <property type="protein sequence ID" value="WZN59381.1"/>
    <property type="molecule type" value="Genomic_DNA"/>
</dbReference>
<feature type="domain" description="Quinate/shikimate 5-dehydrogenase/glutamyl-tRNA reductase" evidence="11">
    <location>
        <begin position="298"/>
        <end position="431"/>
    </location>
</feature>
<dbReference type="GO" id="GO:0050661">
    <property type="term" value="F:NADP binding"/>
    <property type="evidence" value="ECO:0007669"/>
    <property type="project" value="InterPro"/>
</dbReference>
<proteinExistence type="inferred from homology"/>
<feature type="compositionally biased region" description="Polar residues" evidence="9">
    <location>
        <begin position="20"/>
        <end position="35"/>
    </location>
</feature>
<name>A0AAX4NZX8_9CHLO</name>
<keyword evidence="4 8" id="KW-0521">NADP</keyword>
<dbReference type="NCBIfam" id="TIGR01035">
    <property type="entry name" value="hemA"/>
    <property type="match status" value="1"/>
</dbReference>
<dbReference type="SUPFAM" id="SSF69075">
    <property type="entry name" value="Glutamyl tRNA-reductase dimerization domain"/>
    <property type="match status" value="1"/>
</dbReference>
<dbReference type="HAMAP" id="MF_00087">
    <property type="entry name" value="Glu_tRNA_reductase"/>
    <property type="match status" value="1"/>
</dbReference>
<evidence type="ECO:0000313" key="14">
    <source>
        <dbReference type="Proteomes" id="UP001472866"/>
    </source>
</evidence>
<dbReference type="InterPro" id="IPR006151">
    <property type="entry name" value="Shikm_DH/Glu-tRNA_Rdtase"/>
</dbReference>
<comment type="similarity">
    <text evidence="2 8">Belongs to the glutamyl-tRNA reductase family.</text>
</comment>
<sequence>MVSVTPRTAAAKGRCPLHATTPTSTRKQGSSSRTRQPGVAFGRDAGKQSGMKVSTSAAGKGPSSSSVVNVAHVVQPEVVVDDAGAPGSTSTGFSELDRLRLSTVNRYAQERKNSIIAVGLTVHTAPVEVREKLAVAEEDWNACVSELTSYPHVDEACILSTCNRMELYCNALSWHRGVKEVEDWLSARSGVPVEELRPYLFLLRDRDAIRHLLRVSGGLDSLVMGEGQILAQVKNVHRLGTEYEQELKSGGFGRHLNALFKQAIQAGKRVRSETDIASGAVSVSSAAAELCQLKLPSGDFEGASVLIVGAGKMSKLLVKHLFSKGCSKMTVVNRSMPRCEELQQEFPEVDFTFELSPKLMDCVASADVVFAASSSDEILITKEDVSAMGEACEQVGGVRRFFDISVPRNIDPKITELDHGHAYNVDDLKEVVDANKSARAAAAAEAEVLIVEELQGYEAWRDSLETVPTIKKLRTKAEDIRRAELDKALNKVGEGLSKKERRVLEDLSKGIVNKLLHGPMAALRCDASDPESVGESLKNMHALENMFDLKNEEDDIKKMLERAGRK</sequence>